<comment type="caution">
    <text evidence="2">The sequence shown here is derived from an EMBL/GenBank/DDBJ whole genome shotgun (WGS) entry which is preliminary data.</text>
</comment>
<keyword evidence="3" id="KW-1185">Reference proteome</keyword>
<evidence type="ECO:0000313" key="2">
    <source>
        <dbReference type="EMBL" id="PNG92454.1"/>
    </source>
</evidence>
<dbReference type="AlphaFoldDB" id="A0A2J7YWP8"/>
<accession>A0A2J7YWP8</accession>
<dbReference type="Proteomes" id="UP000236520">
    <property type="component" value="Unassembled WGS sequence"/>
</dbReference>
<keyword evidence="1" id="KW-1133">Transmembrane helix</keyword>
<feature type="transmembrane region" description="Helical" evidence="1">
    <location>
        <begin position="7"/>
        <end position="29"/>
    </location>
</feature>
<organism evidence="2 3">
    <name type="scientific">Streptomyces malaysiensis</name>
    <dbReference type="NCBI Taxonomy" id="92644"/>
    <lineage>
        <taxon>Bacteria</taxon>
        <taxon>Bacillati</taxon>
        <taxon>Actinomycetota</taxon>
        <taxon>Actinomycetes</taxon>
        <taxon>Kitasatosporales</taxon>
        <taxon>Streptomycetaceae</taxon>
        <taxon>Streptomyces</taxon>
        <taxon>Streptomyces violaceusniger group</taxon>
    </lineage>
</organism>
<protein>
    <submittedName>
        <fullName evidence="2">Uncharacterized protein</fullName>
    </submittedName>
</protein>
<proteinExistence type="predicted"/>
<keyword evidence="1" id="KW-0812">Transmembrane</keyword>
<sequence length="58" mass="6358">MGFCPSGFVASSFIGWVWFIACVCSSRLWERSWAVIVALSAVVVTTAPLEMFSLVGQR</sequence>
<keyword evidence="1" id="KW-0472">Membrane</keyword>
<name>A0A2J7YWP8_STRMQ</name>
<feature type="transmembrane region" description="Helical" evidence="1">
    <location>
        <begin position="35"/>
        <end position="55"/>
    </location>
</feature>
<reference evidence="2 3" key="1">
    <citation type="submission" date="2015-09" db="EMBL/GenBank/DDBJ databases">
        <title>Genome sequence, genome mining and natural product profiling of a biocontrol bacterium Streptomyces malaysiensis F913.</title>
        <authorList>
            <person name="Xu Y."/>
            <person name="Wei J."/>
            <person name="Xie J."/>
            <person name="Li T."/>
            <person name="Zhou Z."/>
        </authorList>
    </citation>
    <scope>NUCLEOTIDE SEQUENCE [LARGE SCALE GENOMIC DNA]</scope>
    <source>
        <strain evidence="2 3">F913</strain>
    </source>
</reference>
<gene>
    <name evidence="2" type="ORF">SMF913_27919</name>
</gene>
<evidence type="ECO:0000256" key="1">
    <source>
        <dbReference type="SAM" id="Phobius"/>
    </source>
</evidence>
<evidence type="ECO:0000313" key="3">
    <source>
        <dbReference type="Proteomes" id="UP000236520"/>
    </source>
</evidence>
<dbReference type="EMBL" id="LJIW01000002">
    <property type="protein sequence ID" value="PNG92454.1"/>
    <property type="molecule type" value="Genomic_DNA"/>
</dbReference>